<dbReference type="PANTHER" id="PTHR45138">
    <property type="entry name" value="REGULATORY COMPONENTS OF SENSORY TRANSDUCTION SYSTEM"/>
    <property type="match status" value="1"/>
</dbReference>
<proteinExistence type="predicted"/>
<name>A0A433XC55_9BACL</name>
<keyword evidence="1" id="KW-1133">Transmembrane helix</keyword>
<feature type="transmembrane region" description="Helical" evidence="1">
    <location>
        <begin position="46"/>
        <end position="68"/>
    </location>
</feature>
<dbReference type="GO" id="GO:0043709">
    <property type="term" value="P:cell adhesion involved in single-species biofilm formation"/>
    <property type="evidence" value="ECO:0007669"/>
    <property type="project" value="TreeGrafter"/>
</dbReference>
<dbReference type="OrthoDB" id="9759607at2"/>
<dbReference type="InterPro" id="IPR029787">
    <property type="entry name" value="Nucleotide_cyclase"/>
</dbReference>
<protein>
    <submittedName>
        <fullName evidence="3">GGDEF domain-containing protein</fullName>
    </submittedName>
</protein>
<dbReference type="AlphaFoldDB" id="A0A433XC55"/>
<accession>A0A433XC55</accession>
<dbReference type="SUPFAM" id="SSF55073">
    <property type="entry name" value="Nucleotide cyclase"/>
    <property type="match status" value="1"/>
</dbReference>
<keyword evidence="1" id="KW-0812">Transmembrane</keyword>
<feature type="transmembrane region" description="Helical" evidence="1">
    <location>
        <begin position="75"/>
        <end position="94"/>
    </location>
</feature>
<dbReference type="FunFam" id="3.30.70.270:FF:000001">
    <property type="entry name" value="Diguanylate cyclase domain protein"/>
    <property type="match status" value="1"/>
</dbReference>
<dbReference type="SMART" id="SM00267">
    <property type="entry name" value="GGDEF"/>
    <property type="match status" value="1"/>
</dbReference>
<organism evidence="3 4">
    <name type="scientific">Paenibacillus zeisoli</name>
    <dbReference type="NCBI Taxonomy" id="2496267"/>
    <lineage>
        <taxon>Bacteria</taxon>
        <taxon>Bacillati</taxon>
        <taxon>Bacillota</taxon>
        <taxon>Bacilli</taxon>
        <taxon>Bacillales</taxon>
        <taxon>Paenibacillaceae</taxon>
        <taxon>Paenibacillus</taxon>
    </lineage>
</organism>
<dbReference type="GO" id="GO:0052621">
    <property type="term" value="F:diguanylate cyclase activity"/>
    <property type="evidence" value="ECO:0007669"/>
    <property type="project" value="TreeGrafter"/>
</dbReference>
<dbReference type="Proteomes" id="UP000272464">
    <property type="component" value="Unassembled WGS sequence"/>
</dbReference>
<dbReference type="PANTHER" id="PTHR45138:SF9">
    <property type="entry name" value="DIGUANYLATE CYCLASE DGCM-RELATED"/>
    <property type="match status" value="1"/>
</dbReference>
<feature type="transmembrane region" description="Helical" evidence="1">
    <location>
        <begin position="100"/>
        <end position="116"/>
    </location>
</feature>
<dbReference type="CDD" id="cd01949">
    <property type="entry name" value="GGDEF"/>
    <property type="match status" value="1"/>
</dbReference>
<feature type="transmembrane region" description="Helical" evidence="1">
    <location>
        <begin position="21"/>
        <end position="40"/>
    </location>
</feature>
<feature type="domain" description="GGDEF" evidence="2">
    <location>
        <begin position="230"/>
        <end position="361"/>
    </location>
</feature>
<keyword evidence="1" id="KW-0472">Membrane</keyword>
<feature type="transmembrane region" description="Helical" evidence="1">
    <location>
        <begin position="151"/>
        <end position="168"/>
    </location>
</feature>
<dbReference type="EMBL" id="RZNX01000003">
    <property type="protein sequence ID" value="RUT31731.1"/>
    <property type="molecule type" value="Genomic_DNA"/>
</dbReference>
<dbReference type="InterPro" id="IPR043128">
    <property type="entry name" value="Rev_trsase/Diguanyl_cyclase"/>
</dbReference>
<reference evidence="3 4" key="1">
    <citation type="submission" date="2018-12" db="EMBL/GenBank/DDBJ databases">
        <authorList>
            <person name="Sun L."/>
            <person name="Chen Z."/>
        </authorList>
    </citation>
    <scope>NUCLEOTIDE SEQUENCE [LARGE SCALE GENOMIC DNA]</scope>
    <source>
        <strain evidence="3 4">3-5-3</strain>
    </source>
</reference>
<comment type="caution">
    <text evidence="3">The sequence shown here is derived from an EMBL/GenBank/DDBJ whole genome shotgun (WGS) entry which is preliminary data.</text>
</comment>
<dbReference type="Gene3D" id="3.30.70.270">
    <property type="match status" value="1"/>
</dbReference>
<dbReference type="GO" id="GO:1902201">
    <property type="term" value="P:negative regulation of bacterial-type flagellum-dependent cell motility"/>
    <property type="evidence" value="ECO:0007669"/>
    <property type="project" value="TreeGrafter"/>
</dbReference>
<sequence length="363" mass="41420">MNLNDLHLNTRNLYKDILRSCWLIICIYTAGTLLELLFTAHDHLDFFLQATCIPVLEMTVLNLIMGVVFRRITRWIEYLLIAGVNLFISIIIISLYELPIVFYILIIPILLSLYFYSKRLIIFALIQAILTVTLIYTFSTAIRYALDKSELIMLFSMFTATALIINSLRKHAFALTQELVKVTQEKQDLQTRNTLMERLNRVDSATGLYNHRSFHEHLVNVMGVSEAYSLQVHLAILDIDNFKKVNDTFGHAVGDSVISYVATQLNEFLDQNDFASRYGGEEFAILSVEKDTAQFVEQLEAIRLAISQKQFDSMNGLSVTISIGVQRLMPGMNKEDLFHQADMALYEAKKSGKNRTIVVGSHT</sequence>
<feature type="transmembrane region" description="Helical" evidence="1">
    <location>
        <begin position="123"/>
        <end position="145"/>
    </location>
</feature>
<dbReference type="InterPro" id="IPR050469">
    <property type="entry name" value="Diguanylate_Cyclase"/>
</dbReference>
<dbReference type="NCBIfam" id="TIGR00254">
    <property type="entry name" value="GGDEF"/>
    <property type="match status" value="1"/>
</dbReference>
<gene>
    <name evidence="3" type="ORF">EJP77_10100</name>
</gene>
<evidence type="ECO:0000256" key="1">
    <source>
        <dbReference type="SAM" id="Phobius"/>
    </source>
</evidence>
<dbReference type="RefSeq" id="WP_127199111.1">
    <property type="nucleotide sequence ID" value="NZ_RZNX01000003.1"/>
</dbReference>
<dbReference type="GO" id="GO:0005886">
    <property type="term" value="C:plasma membrane"/>
    <property type="evidence" value="ECO:0007669"/>
    <property type="project" value="TreeGrafter"/>
</dbReference>
<evidence type="ECO:0000313" key="4">
    <source>
        <dbReference type="Proteomes" id="UP000272464"/>
    </source>
</evidence>
<dbReference type="InterPro" id="IPR000160">
    <property type="entry name" value="GGDEF_dom"/>
</dbReference>
<dbReference type="Pfam" id="PF00990">
    <property type="entry name" value="GGDEF"/>
    <property type="match status" value="1"/>
</dbReference>
<evidence type="ECO:0000259" key="2">
    <source>
        <dbReference type="PROSITE" id="PS50887"/>
    </source>
</evidence>
<dbReference type="PROSITE" id="PS50887">
    <property type="entry name" value="GGDEF"/>
    <property type="match status" value="1"/>
</dbReference>
<evidence type="ECO:0000313" key="3">
    <source>
        <dbReference type="EMBL" id="RUT31731.1"/>
    </source>
</evidence>
<keyword evidence="4" id="KW-1185">Reference proteome</keyword>